<sequence length="286" mass="32385">MRITLFFLFLLLQQTLAFAQTVELPLKSPAASTALTIGYTHISIDYSAPSVLDREIWGGLVPYDTLWRAGANAATTIGFSTDVKVNGQPLKAGKYALLVLPRKDSTWTVIFNQNTSLRGTNGYQPEQDALRVDIRPKFARTRHQEMLQYEIVRQNIENGYILLSWEKLRLYLPIKVETMDRAITEIEEALAATPDEGEWEIYLQAADFLFWSGAVNPARTYAQKSVDNKPTAQGYWLLARINAKQEAYQAALEATSEALKLADNNFKARYGKTVQEKQAAWKDERQ</sequence>
<evidence type="ECO:0008006" key="4">
    <source>
        <dbReference type="Google" id="ProtNLM"/>
    </source>
</evidence>
<dbReference type="InterPro" id="IPR011990">
    <property type="entry name" value="TPR-like_helical_dom_sf"/>
</dbReference>
<keyword evidence="3" id="KW-1185">Reference proteome</keyword>
<dbReference type="Gene3D" id="1.25.40.10">
    <property type="entry name" value="Tetratricopeptide repeat domain"/>
    <property type="match status" value="1"/>
</dbReference>
<organism evidence="2 3">
    <name type="scientific">Phaeodactylibacter xiamenensis</name>
    <dbReference type="NCBI Taxonomy" id="1524460"/>
    <lineage>
        <taxon>Bacteria</taxon>
        <taxon>Pseudomonadati</taxon>
        <taxon>Bacteroidota</taxon>
        <taxon>Saprospiria</taxon>
        <taxon>Saprospirales</taxon>
        <taxon>Haliscomenobacteraceae</taxon>
        <taxon>Phaeodactylibacter</taxon>
    </lineage>
</organism>
<dbReference type="AlphaFoldDB" id="A0A098S9A3"/>
<dbReference type="SUPFAM" id="SSF48452">
    <property type="entry name" value="TPR-like"/>
    <property type="match status" value="1"/>
</dbReference>
<proteinExistence type="predicted"/>
<reference evidence="2 3" key="1">
    <citation type="journal article" date="2014" name="Int. J. Syst. Evol. Microbiol.">
        <title>Phaeodactylibacter xiamenensis gen. nov., sp. nov., a member of the family Saprospiraceae isolated from the marine alga Phaeodactylum tricornutum.</title>
        <authorList>
            <person name="Chen Z.Jr."/>
            <person name="Lei X."/>
            <person name="Lai Q."/>
            <person name="Li Y."/>
            <person name="Zhang B."/>
            <person name="Zhang J."/>
            <person name="Zhang H."/>
            <person name="Yang L."/>
            <person name="Zheng W."/>
            <person name="Tian Y."/>
            <person name="Yu Z."/>
            <person name="Xu H.Jr."/>
            <person name="Zheng T."/>
        </authorList>
    </citation>
    <scope>NUCLEOTIDE SEQUENCE [LARGE SCALE GENOMIC DNA]</scope>
    <source>
        <strain evidence="2 3">KD52</strain>
    </source>
</reference>
<dbReference type="EMBL" id="JPOS01000034">
    <property type="protein sequence ID" value="KGE87672.1"/>
    <property type="molecule type" value="Genomic_DNA"/>
</dbReference>
<dbReference type="Pfam" id="PF11138">
    <property type="entry name" value="DUF2911"/>
    <property type="match status" value="1"/>
</dbReference>
<comment type="caution">
    <text evidence="2">The sequence shown here is derived from an EMBL/GenBank/DDBJ whole genome shotgun (WGS) entry which is preliminary data.</text>
</comment>
<dbReference type="InterPro" id="IPR021314">
    <property type="entry name" value="DUF2911"/>
</dbReference>
<protein>
    <recommendedName>
        <fullName evidence="4">DUF2911 domain-containing protein</fullName>
    </recommendedName>
</protein>
<dbReference type="Proteomes" id="UP000029736">
    <property type="component" value="Unassembled WGS sequence"/>
</dbReference>
<evidence type="ECO:0000313" key="3">
    <source>
        <dbReference type="Proteomes" id="UP000029736"/>
    </source>
</evidence>
<feature type="chain" id="PRO_5001940080" description="DUF2911 domain-containing protein" evidence="1">
    <location>
        <begin position="20"/>
        <end position="286"/>
    </location>
</feature>
<dbReference type="OrthoDB" id="195456at2"/>
<keyword evidence="1" id="KW-0732">Signal</keyword>
<evidence type="ECO:0000313" key="2">
    <source>
        <dbReference type="EMBL" id="KGE87672.1"/>
    </source>
</evidence>
<dbReference type="STRING" id="1524460.IX84_14150"/>
<feature type="signal peptide" evidence="1">
    <location>
        <begin position="1"/>
        <end position="19"/>
    </location>
</feature>
<accession>A0A098S9A3</accession>
<evidence type="ECO:0000256" key="1">
    <source>
        <dbReference type="SAM" id="SignalP"/>
    </source>
</evidence>
<dbReference type="RefSeq" id="WP_044221498.1">
    <property type="nucleotide sequence ID" value="NZ_JBKAGJ010000029.1"/>
</dbReference>
<name>A0A098S9A3_9BACT</name>
<gene>
    <name evidence="2" type="ORF">IX84_14150</name>
</gene>